<dbReference type="InterPro" id="IPR003959">
    <property type="entry name" value="ATPase_AAA_core"/>
</dbReference>
<evidence type="ECO:0000313" key="2">
    <source>
        <dbReference type="EMBL" id="MFC5550506.1"/>
    </source>
</evidence>
<name>A0ABW0S2I0_9BURK</name>
<proteinExistence type="predicted"/>
<feature type="domain" description="AAA+ ATPase" evidence="1">
    <location>
        <begin position="36"/>
        <end position="315"/>
    </location>
</feature>
<dbReference type="PANTHER" id="PTHR43581">
    <property type="entry name" value="ATP/GTP PHOSPHATASE"/>
    <property type="match status" value="1"/>
</dbReference>
<keyword evidence="2" id="KW-0540">Nuclease</keyword>
<evidence type="ECO:0000313" key="3">
    <source>
        <dbReference type="Proteomes" id="UP001596086"/>
    </source>
</evidence>
<dbReference type="Gene3D" id="3.40.50.300">
    <property type="entry name" value="P-loop containing nucleotide triphosphate hydrolases"/>
    <property type="match status" value="1"/>
</dbReference>
<dbReference type="InterPro" id="IPR051396">
    <property type="entry name" value="Bact_Antivir_Def_Nuclease"/>
</dbReference>
<organism evidence="2 3">
    <name type="scientific">Massilia aerilata</name>
    <dbReference type="NCBI Taxonomy" id="453817"/>
    <lineage>
        <taxon>Bacteria</taxon>
        <taxon>Pseudomonadati</taxon>
        <taxon>Pseudomonadota</taxon>
        <taxon>Betaproteobacteria</taxon>
        <taxon>Burkholderiales</taxon>
        <taxon>Oxalobacteraceae</taxon>
        <taxon>Telluria group</taxon>
        <taxon>Massilia</taxon>
    </lineage>
</organism>
<gene>
    <name evidence="2" type="ORF">ACFPO9_18465</name>
</gene>
<dbReference type="EMBL" id="JBHSMZ010000015">
    <property type="protein sequence ID" value="MFC5550506.1"/>
    <property type="molecule type" value="Genomic_DNA"/>
</dbReference>
<dbReference type="Pfam" id="PF13304">
    <property type="entry name" value="AAA_21"/>
    <property type="match status" value="1"/>
</dbReference>
<comment type="caution">
    <text evidence="2">The sequence shown here is derived from an EMBL/GenBank/DDBJ whole genome shotgun (WGS) entry which is preliminary data.</text>
</comment>
<keyword evidence="2" id="KW-0378">Hydrolase</keyword>
<keyword evidence="3" id="KW-1185">Reference proteome</keyword>
<dbReference type="RefSeq" id="WP_379773193.1">
    <property type="nucleotide sequence ID" value="NZ_JBHSMZ010000015.1"/>
</dbReference>
<dbReference type="InterPro" id="IPR003593">
    <property type="entry name" value="AAA+_ATPase"/>
</dbReference>
<sequence>MTEILGYGAVAPIVERPAISFSSITFSDGQTLSFEEDEIVVFVGPNNAGKSATLRELQSRLGIPTPQMIVKDARIKKVGTGEQFREYLERNTQKIGPLENVQYGGLGFSIHHTHLQFFETEQNFHVISPFFCSRVATENRINGADPGGAIALYRDAPSHPIHYLLMDDKLTASISELFRRAFGKDLIVFRNGGSHFPLYVGEKPLLDDGETEFSRSYIDKLLATAVPLQTQGDGMRSFATVLIHALATENHSVQFLDEPEAFLHPPQAKLLGEYIAAHRRTRSQLFIATHSTDILDGLIAGGNNKVRIIRLQRSGNINKVKELSREKTAAIANDTLTQYSGVFAGIFYKHVFITESDGDCLFYNSILNLPSISGDIHPDVLFIHASGKHRMGKLASTLRDLDVSLSVIADIDILNDEGTFRRLYETLGGTWEDIRAHYQTVKNSVEALGPPLRAEQVKSLILEKLENINGMATFPKDVEKGIKSIFSMLSPWDNVKHVGRSALRGGGTIGQFDQLCSKCAEKGLWIVPVGELEGFCRSIEAKHGPAFVEKILEERNLENDPELEDARTFVRNIWRAQEGTGER</sequence>
<dbReference type="SMART" id="SM00382">
    <property type="entry name" value="AAA"/>
    <property type="match status" value="1"/>
</dbReference>
<accession>A0ABW0S2I0</accession>
<protein>
    <submittedName>
        <fullName evidence="2">ATP-dependent endonuclease</fullName>
    </submittedName>
</protein>
<dbReference type="SUPFAM" id="SSF52540">
    <property type="entry name" value="P-loop containing nucleoside triphosphate hydrolases"/>
    <property type="match status" value="1"/>
</dbReference>
<evidence type="ECO:0000259" key="1">
    <source>
        <dbReference type="SMART" id="SM00382"/>
    </source>
</evidence>
<keyword evidence="2" id="KW-0255">Endonuclease</keyword>
<dbReference type="Proteomes" id="UP001596086">
    <property type="component" value="Unassembled WGS sequence"/>
</dbReference>
<dbReference type="InterPro" id="IPR027417">
    <property type="entry name" value="P-loop_NTPase"/>
</dbReference>
<dbReference type="GO" id="GO:0004519">
    <property type="term" value="F:endonuclease activity"/>
    <property type="evidence" value="ECO:0007669"/>
    <property type="project" value="UniProtKB-KW"/>
</dbReference>
<dbReference type="PANTHER" id="PTHR43581:SF4">
    <property type="entry name" value="ATP_GTP PHOSPHATASE"/>
    <property type="match status" value="1"/>
</dbReference>
<reference evidence="3" key="1">
    <citation type="journal article" date="2019" name="Int. J. Syst. Evol. Microbiol.">
        <title>The Global Catalogue of Microorganisms (GCM) 10K type strain sequencing project: providing services to taxonomists for standard genome sequencing and annotation.</title>
        <authorList>
            <consortium name="The Broad Institute Genomics Platform"/>
            <consortium name="The Broad Institute Genome Sequencing Center for Infectious Disease"/>
            <person name="Wu L."/>
            <person name="Ma J."/>
        </authorList>
    </citation>
    <scope>NUCLEOTIDE SEQUENCE [LARGE SCALE GENOMIC DNA]</scope>
    <source>
        <strain evidence="3">CGMCC 4.5798</strain>
    </source>
</reference>